<dbReference type="EMBL" id="CASHSV030000409">
    <property type="protein sequence ID" value="CAJ2664921.1"/>
    <property type="molecule type" value="Genomic_DNA"/>
</dbReference>
<comment type="caution">
    <text evidence="1">The sequence shown here is derived from an EMBL/GenBank/DDBJ whole genome shotgun (WGS) entry which is preliminary data.</text>
</comment>
<accession>A0ACB0L917</accession>
<keyword evidence="2" id="KW-1185">Reference proteome</keyword>
<evidence type="ECO:0000313" key="2">
    <source>
        <dbReference type="Proteomes" id="UP001177021"/>
    </source>
</evidence>
<sequence>MAESPFHHPYYSTVPSPTPYYPSPISPFSHINTTTPSQSTPYPYPSYTTFNPYAHGYSSNYNSYLSPPIITHNTTNTLQQQANTIQQPFYHHQSPNISTPIYHHVDLPSHQNQNPTPTIPPSRLETKLSNFDGSEDAYCWFPTHRRPCWDSFTCGLLRQFKPEWIPILPIDGEEDSTNKDIEFLTLVEEKEEPKVIEDTTTIKGEDEESDATIQETSLKEEETTGFITPQENQNSIRTIVREQKFFNGSTVCLNPPSLELDNKRNASVEFFIGCNITCPPPMEPLKFVFALYPAPPLPPEPPDMLIVESRLPVLPPSSKLLSLPPPMSAFTSSPWKPPNPSPNPLITQYLLPAPPITLPPSPLNPSPSPKLQPPLKPLEKVFFPFSPFSPFPALSQPPPEPPDLFYLYLRHHVHLENHQRRSSLCSRCHHRSYFHRQNHRTYNQQH</sequence>
<protein>
    <submittedName>
        <fullName evidence="1">Uncharacterized protein</fullName>
    </submittedName>
</protein>
<name>A0ACB0L917_TRIPR</name>
<organism evidence="1 2">
    <name type="scientific">Trifolium pratense</name>
    <name type="common">Red clover</name>
    <dbReference type="NCBI Taxonomy" id="57577"/>
    <lineage>
        <taxon>Eukaryota</taxon>
        <taxon>Viridiplantae</taxon>
        <taxon>Streptophyta</taxon>
        <taxon>Embryophyta</taxon>
        <taxon>Tracheophyta</taxon>
        <taxon>Spermatophyta</taxon>
        <taxon>Magnoliopsida</taxon>
        <taxon>eudicotyledons</taxon>
        <taxon>Gunneridae</taxon>
        <taxon>Pentapetalae</taxon>
        <taxon>rosids</taxon>
        <taxon>fabids</taxon>
        <taxon>Fabales</taxon>
        <taxon>Fabaceae</taxon>
        <taxon>Papilionoideae</taxon>
        <taxon>50 kb inversion clade</taxon>
        <taxon>NPAAA clade</taxon>
        <taxon>Hologalegina</taxon>
        <taxon>IRL clade</taxon>
        <taxon>Trifolieae</taxon>
        <taxon>Trifolium</taxon>
    </lineage>
</organism>
<reference evidence="1" key="1">
    <citation type="submission" date="2023-10" db="EMBL/GenBank/DDBJ databases">
        <authorList>
            <person name="Rodriguez Cubillos JULIANA M."/>
            <person name="De Vega J."/>
        </authorList>
    </citation>
    <scope>NUCLEOTIDE SEQUENCE</scope>
</reference>
<gene>
    <name evidence="1" type="ORF">MILVUS5_LOCUS30018</name>
</gene>
<proteinExistence type="predicted"/>
<evidence type="ECO:0000313" key="1">
    <source>
        <dbReference type="EMBL" id="CAJ2664921.1"/>
    </source>
</evidence>
<dbReference type="Proteomes" id="UP001177021">
    <property type="component" value="Unassembled WGS sequence"/>
</dbReference>